<gene>
    <name evidence="1" type="ORF">K1T71_014238</name>
</gene>
<evidence type="ECO:0000313" key="2">
    <source>
        <dbReference type="Proteomes" id="UP000824533"/>
    </source>
</evidence>
<dbReference type="EMBL" id="CM034414">
    <property type="protein sequence ID" value="KAJ0170310.1"/>
    <property type="molecule type" value="Genomic_DNA"/>
</dbReference>
<name>A0ACC1CFC8_9NEOP</name>
<sequence length="753" mass="88064">MATLWSLIILTFFHTYHCDTTINNLFGTINRTTLTFNQVAAEIAWESSVNTGNIGLNIKAANYQKNQIIWQQSTCDKLATLFHNHLLNNNQERQTYLLCRGPKYTFEEARPPRQPGGAPTGTPRSREARVWCPWPGPLCATKGEVDFDNLIASSREEEVLRWLWLVWREKTGMIMKEPYRRLIDIENVAARRNGYQNIGVSWRDELEIPNLRAFCRSIYESIRPFYTLLHGVVRFHLRLFYGNVVPEIGPIPAHLLGNLWSQNWEHLSDLLIEDDINLNLKIKNLNWSVTHMVKRAEDYYQSMGLPAMTDAFWRESVFARENNAAKCHGAAADMFKDGEFRLLYCSGTSKEDFYVIHHELGHIQYYMAYKNQTTLFRQANTALHESIGDTIMYGVMTPQHLHRLGLITDSQLYSTDTRDKYIERDLTANLISREVKLDSKFKEFEFGKNADSNDINNMNLESRFNQFKGESYFGDRRGWQYMSRNRRKHFNLERELKMTELDHILKKLNKNSKSFHRYSNLFDNKPDTQLKKRSLFKNSEMNFQSNLHTNSNNRIQASIPTSDVKMKLSTDEILLLKQALNKIPQIPFSLLIDEYRWKYFEGSLKNPNDDFWKLSLELQGISPPDKRGEEYFDAGAKFHVPDNTPFIRYFLSSFLQHQLFEYLCKTAVFGRRDVKEPLPETIALNNCDLYGSKAVGKVLRDIMSKGHSQHWKEILKSTINVTDISSTALMRYYRPLQRILLEHIQKYKIPIGW</sequence>
<proteinExistence type="predicted"/>
<evidence type="ECO:0000313" key="1">
    <source>
        <dbReference type="EMBL" id="KAJ0170310.1"/>
    </source>
</evidence>
<organism evidence="1 2">
    <name type="scientific">Dendrolimus kikuchii</name>
    <dbReference type="NCBI Taxonomy" id="765133"/>
    <lineage>
        <taxon>Eukaryota</taxon>
        <taxon>Metazoa</taxon>
        <taxon>Ecdysozoa</taxon>
        <taxon>Arthropoda</taxon>
        <taxon>Hexapoda</taxon>
        <taxon>Insecta</taxon>
        <taxon>Pterygota</taxon>
        <taxon>Neoptera</taxon>
        <taxon>Endopterygota</taxon>
        <taxon>Lepidoptera</taxon>
        <taxon>Glossata</taxon>
        <taxon>Ditrysia</taxon>
        <taxon>Bombycoidea</taxon>
        <taxon>Lasiocampidae</taxon>
        <taxon>Dendrolimus</taxon>
    </lineage>
</organism>
<reference evidence="1 2" key="1">
    <citation type="journal article" date="2021" name="Front. Genet.">
        <title>Chromosome-Level Genome Assembly Reveals Significant Gene Expansion in the Toll and IMD Signaling Pathways of Dendrolimus kikuchii.</title>
        <authorList>
            <person name="Zhou J."/>
            <person name="Wu P."/>
            <person name="Xiong Z."/>
            <person name="Liu N."/>
            <person name="Zhao N."/>
            <person name="Ji M."/>
            <person name="Qiu Y."/>
            <person name="Yang B."/>
        </authorList>
    </citation>
    <scope>NUCLEOTIDE SEQUENCE [LARGE SCALE GENOMIC DNA]</scope>
    <source>
        <strain evidence="1">Ann1</strain>
    </source>
</reference>
<protein>
    <submittedName>
        <fullName evidence="1">Uncharacterized protein</fullName>
    </submittedName>
</protein>
<comment type="caution">
    <text evidence="1">The sequence shown here is derived from an EMBL/GenBank/DDBJ whole genome shotgun (WGS) entry which is preliminary data.</text>
</comment>
<keyword evidence="2" id="KW-1185">Reference proteome</keyword>
<dbReference type="Proteomes" id="UP000824533">
    <property type="component" value="Linkage Group LG28"/>
</dbReference>
<accession>A0ACC1CFC8</accession>